<evidence type="ECO:0000256" key="7">
    <source>
        <dbReference type="ARBA" id="ARBA00023136"/>
    </source>
</evidence>
<name>A0A721B811_SALER</name>
<evidence type="ECO:0000256" key="4">
    <source>
        <dbReference type="ARBA" id="ARBA00022692"/>
    </source>
</evidence>
<comment type="caution">
    <text evidence="10">The sequence shown here is derived from an EMBL/GenBank/DDBJ whole genome shotgun (WGS) entry which is preliminary data.</text>
</comment>
<feature type="transmembrane region" description="Helical" evidence="8">
    <location>
        <begin position="583"/>
        <end position="604"/>
    </location>
</feature>
<organism evidence="10">
    <name type="scientific">Salmonella enterica</name>
    <name type="common">Salmonella choleraesuis</name>
    <dbReference type="NCBI Taxonomy" id="28901"/>
    <lineage>
        <taxon>Bacteria</taxon>
        <taxon>Pseudomonadati</taxon>
        <taxon>Pseudomonadota</taxon>
        <taxon>Gammaproteobacteria</taxon>
        <taxon>Enterobacterales</taxon>
        <taxon>Enterobacteriaceae</taxon>
        <taxon>Salmonella</taxon>
    </lineage>
</organism>
<dbReference type="InterPro" id="IPR006037">
    <property type="entry name" value="RCK_C"/>
</dbReference>
<keyword evidence="5" id="KW-0677">Repeat</keyword>
<sequence length="605" mass="64716">MSDIALTVSVLALVAVVGLWIGNIKVRGVGFGIGGVLFGGIIVGHFVDQAGVTLSGDMLHFIQEFGLILFVYTIGIQVGPGFFASLRVSGLRLNLFAVLIVIMGGLVTAILHKIFAIPLPVVLGIFSGAVTNTPALGAGQQILRDLGTPVDLVDQMGMSYAMAYPFGICGILLTMWLMRLIFRVNVEAEAQKHESSLANGHSLIQTMNIRVENPNLNNMAIQDVPILNSDKIICSRLKRDDTLMVPSPGTIIQAGDLLHLVGQPTDLHNAQLVIGKEVDTSLSTRGTDLRVERVVVTNEKVLGKRIRDLHFKERYDVVISRLNRAGVELVASSDASLQFGDILNLVGRPASIDAVANVVGNAQQKLQQVQMLPVFIGIGLGVLLGSIPLFVPGFPVALKLGLAGGPLIMALILGRIGSIGKLYWFMPPSANLALRELGIVLFLAVVGLKSGGDFVDTLTQGEGLSWIGYGIFITAIPLITVGLLARIFAKMNYLTLCGMLAGSMTDPPALAFANNLHATSGAAALSYATVYPLVMFLRIITPQLLALLLCLFAGGLAIYGYLRWLRNEKAMRLKEDLPYTHSLLIISVILMIVAVIVMGLVLYAG</sequence>
<keyword evidence="2 8" id="KW-0813">Transport</keyword>
<comment type="similarity">
    <text evidence="8">Belongs to the AAE transporter (TC 2.A.81) family. YidE subfamily.</text>
</comment>
<evidence type="ECO:0000313" key="10">
    <source>
        <dbReference type="EMBL" id="HAD8238129.1"/>
    </source>
</evidence>
<feature type="transmembrane region" description="Helical" evidence="8">
    <location>
        <begin position="466"/>
        <end position="489"/>
    </location>
</feature>
<evidence type="ECO:0000256" key="8">
    <source>
        <dbReference type="HAMAP-Rule" id="MF_01016"/>
    </source>
</evidence>
<feature type="transmembrane region" description="Helical" evidence="8">
    <location>
        <begin position="29"/>
        <end position="47"/>
    </location>
</feature>
<dbReference type="Gene3D" id="3.30.70.1450">
    <property type="entry name" value="Regulator of K+ conductance, C-terminal domain"/>
    <property type="match status" value="2"/>
</dbReference>
<evidence type="ECO:0000256" key="5">
    <source>
        <dbReference type="ARBA" id="ARBA00022737"/>
    </source>
</evidence>
<feature type="transmembrane region" description="Helical" evidence="8">
    <location>
        <begin position="162"/>
        <end position="182"/>
    </location>
</feature>
<feature type="domain" description="RCK C-terminal" evidence="9">
    <location>
        <begin position="279"/>
        <end position="361"/>
    </location>
</feature>
<evidence type="ECO:0000256" key="2">
    <source>
        <dbReference type="ARBA" id="ARBA00022448"/>
    </source>
</evidence>
<accession>A0A721B811</accession>
<dbReference type="FunFam" id="3.30.70.1450:FF:000004">
    <property type="entry name" value="Putative transport protein YidE"/>
    <property type="match status" value="1"/>
</dbReference>
<dbReference type="AlphaFoldDB" id="A0A721B811"/>
<dbReference type="GO" id="GO:0008324">
    <property type="term" value="F:monoatomic cation transmembrane transporter activity"/>
    <property type="evidence" value="ECO:0007669"/>
    <property type="project" value="InterPro"/>
</dbReference>
<dbReference type="NCBIfam" id="TIGR01625">
    <property type="entry name" value="YidE_YbjL_dupl"/>
    <property type="match status" value="2"/>
</dbReference>
<feature type="transmembrane region" description="Helical" evidence="8">
    <location>
        <begin position="510"/>
        <end position="534"/>
    </location>
</feature>
<keyword evidence="7 8" id="KW-0472">Membrane</keyword>
<evidence type="ECO:0000259" key="9">
    <source>
        <dbReference type="PROSITE" id="PS51202"/>
    </source>
</evidence>
<protein>
    <recommendedName>
        <fullName evidence="8">Putative transport protein YidE</fullName>
    </recommendedName>
</protein>
<feature type="transmembrane region" description="Helical" evidence="8">
    <location>
        <begin position="6"/>
        <end position="22"/>
    </location>
</feature>
<feature type="transmembrane region" description="Helical" evidence="8">
    <location>
        <begin position="371"/>
        <end position="391"/>
    </location>
</feature>
<dbReference type="Pfam" id="PF06826">
    <property type="entry name" value="Asp-Al_Ex"/>
    <property type="match status" value="2"/>
</dbReference>
<dbReference type="PANTHER" id="PTHR30445:SF3">
    <property type="entry name" value="TRANSPORT PROTEIN YIDE-RELATED"/>
    <property type="match status" value="1"/>
</dbReference>
<dbReference type="NCBIfam" id="NF003007">
    <property type="entry name" value="PRK03818.1"/>
    <property type="match status" value="1"/>
</dbReference>
<feature type="transmembrane region" description="Helical" evidence="8">
    <location>
        <begin position="67"/>
        <end position="86"/>
    </location>
</feature>
<dbReference type="PANTHER" id="PTHR30445">
    <property type="entry name" value="K(+)_H(+) ANTIPORTER SUBUNIT KHTT"/>
    <property type="match status" value="1"/>
</dbReference>
<keyword evidence="3 8" id="KW-1003">Cell membrane</keyword>
<evidence type="ECO:0000256" key="1">
    <source>
        <dbReference type="ARBA" id="ARBA00004651"/>
    </source>
</evidence>
<dbReference type="GO" id="GO:0005886">
    <property type="term" value="C:plasma membrane"/>
    <property type="evidence" value="ECO:0007669"/>
    <property type="project" value="UniProtKB-SubCell"/>
</dbReference>
<evidence type="ECO:0000256" key="6">
    <source>
        <dbReference type="ARBA" id="ARBA00022989"/>
    </source>
</evidence>
<dbReference type="HAMAP" id="MF_01016">
    <property type="entry name" value="YidE"/>
    <property type="match status" value="1"/>
</dbReference>
<reference evidence="10" key="2">
    <citation type="submission" date="2019-01" db="EMBL/GenBank/DDBJ databases">
        <authorList>
            <consortium name="NCBI Pathogen Detection Project"/>
        </authorList>
    </citation>
    <scope>NUCLEOTIDE SEQUENCE</scope>
    <source>
        <strain evidence="10">NJ08.181</strain>
    </source>
</reference>
<feature type="transmembrane region" description="Helical" evidence="8">
    <location>
        <begin position="429"/>
        <end position="446"/>
    </location>
</feature>
<gene>
    <name evidence="8" type="primary">yidE</name>
    <name evidence="10" type="ORF">G1188_02510</name>
</gene>
<comment type="subcellular location">
    <subcellularLocation>
        <location evidence="1 8">Cell membrane</location>
        <topology evidence="1 8">Multi-pass membrane protein</topology>
    </subcellularLocation>
</comment>
<keyword evidence="6 8" id="KW-1133">Transmembrane helix</keyword>
<reference evidence="10" key="1">
    <citation type="journal article" date="2018" name="Genome Biol.">
        <title>SKESA: strategic k-mer extension for scrupulous assemblies.</title>
        <authorList>
            <person name="Souvorov A."/>
            <person name="Agarwala R."/>
            <person name="Lipman D.J."/>
        </authorList>
    </citation>
    <scope>NUCLEOTIDE SEQUENCE</scope>
    <source>
        <strain evidence="10">NJ08.181</strain>
    </source>
</reference>
<feature type="transmembrane region" description="Helical" evidence="8">
    <location>
        <begin position="397"/>
        <end position="417"/>
    </location>
</feature>
<feature type="domain" description="RCK C-terminal" evidence="9">
    <location>
        <begin position="192"/>
        <end position="276"/>
    </location>
</feature>
<dbReference type="GO" id="GO:0006813">
    <property type="term" value="P:potassium ion transport"/>
    <property type="evidence" value="ECO:0007669"/>
    <property type="project" value="InterPro"/>
</dbReference>
<dbReference type="Pfam" id="PF02080">
    <property type="entry name" value="TrkA_C"/>
    <property type="match status" value="2"/>
</dbReference>
<dbReference type="InterPro" id="IPR023018">
    <property type="entry name" value="Transpt_YidE_put"/>
</dbReference>
<dbReference type="PROSITE" id="PS51202">
    <property type="entry name" value="RCK_C"/>
    <property type="match status" value="2"/>
</dbReference>
<evidence type="ECO:0000256" key="3">
    <source>
        <dbReference type="ARBA" id="ARBA00022475"/>
    </source>
</evidence>
<dbReference type="SUPFAM" id="SSF116726">
    <property type="entry name" value="TrkA C-terminal domain-like"/>
    <property type="match status" value="2"/>
</dbReference>
<dbReference type="InterPro" id="IPR036721">
    <property type="entry name" value="RCK_C_sf"/>
</dbReference>
<dbReference type="InterPro" id="IPR050144">
    <property type="entry name" value="AAE_transporter"/>
</dbReference>
<feature type="transmembrane region" description="Helical" evidence="8">
    <location>
        <begin position="93"/>
        <end position="115"/>
    </location>
</feature>
<keyword evidence="4 8" id="KW-0812">Transmembrane</keyword>
<feature type="transmembrane region" description="Helical" evidence="8">
    <location>
        <begin position="540"/>
        <end position="562"/>
    </location>
</feature>
<proteinExistence type="inferred from homology"/>
<dbReference type="EMBL" id="DAAPYI010000002">
    <property type="protein sequence ID" value="HAD8238129.1"/>
    <property type="molecule type" value="Genomic_DNA"/>
</dbReference>
<dbReference type="InterPro" id="IPR006512">
    <property type="entry name" value="YidE_YbjL"/>
</dbReference>